<comment type="caution">
    <text evidence="2">The sequence shown here is derived from an EMBL/GenBank/DDBJ whole genome shotgun (WGS) entry which is preliminary data.</text>
</comment>
<dbReference type="InParanoid" id="A0A1E1K5X7"/>
<evidence type="ECO:0000256" key="1">
    <source>
        <dbReference type="SAM" id="MobiDB-lite"/>
    </source>
</evidence>
<feature type="region of interest" description="Disordered" evidence="1">
    <location>
        <begin position="18"/>
        <end position="68"/>
    </location>
</feature>
<protein>
    <submittedName>
        <fullName evidence="2">Uncharacterized protein</fullName>
    </submittedName>
</protein>
<feature type="compositionally biased region" description="Basic and acidic residues" evidence="1">
    <location>
        <begin position="18"/>
        <end position="27"/>
    </location>
</feature>
<dbReference type="Proteomes" id="UP000178129">
    <property type="component" value="Unassembled WGS sequence"/>
</dbReference>
<keyword evidence="3" id="KW-1185">Reference proteome</keyword>
<name>A0A1E1K5X7_9HELO</name>
<gene>
    <name evidence="2" type="ORF">RCO7_14279</name>
</gene>
<accession>A0A1E1K5X7</accession>
<dbReference type="AlphaFoldDB" id="A0A1E1K5X7"/>
<reference evidence="3" key="1">
    <citation type="submission" date="2016-03" db="EMBL/GenBank/DDBJ databases">
        <authorList>
            <person name="Ploux O."/>
        </authorList>
    </citation>
    <scope>NUCLEOTIDE SEQUENCE [LARGE SCALE GENOMIC DNA]</scope>
    <source>
        <strain evidence="3">UK7</strain>
    </source>
</reference>
<organism evidence="2 3">
    <name type="scientific">Rhynchosporium graminicola</name>
    <dbReference type="NCBI Taxonomy" id="2792576"/>
    <lineage>
        <taxon>Eukaryota</taxon>
        <taxon>Fungi</taxon>
        <taxon>Dikarya</taxon>
        <taxon>Ascomycota</taxon>
        <taxon>Pezizomycotina</taxon>
        <taxon>Leotiomycetes</taxon>
        <taxon>Helotiales</taxon>
        <taxon>Ploettnerulaceae</taxon>
        <taxon>Rhynchosporium</taxon>
    </lineage>
</organism>
<feature type="compositionally biased region" description="Polar residues" evidence="1">
    <location>
        <begin position="56"/>
        <end position="68"/>
    </location>
</feature>
<proteinExistence type="predicted"/>
<dbReference type="EMBL" id="FJUW01000007">
    <property type="protein sequence ID" value="CZS93475.1"/>
    <property type="molecule type" value="Genomic_DNA"/>
</dbReference>
<evidence type="ECO:0000313" key="3">
    <source>
        <dbReference type="Proteomes" id="UP000178129"/>
    </source>
</evidence>
<sequence length="101" mass="10931">MPWRHDWLEEVFNEPSFEKTCHDDPRESGSCCKSPSSNLMGPVSIDSPSDADESVAATTQNRDEISSQAGTSGSFLAAVFLFRATKGPMETSLKGNGTFVL</sequence>
<evidence type="ECO:0000313" key="2">
    <source>
        <dbReference type="EMBL" id="CZS93475.1"/>
    </source>
</evidence>